<name>A0A6G1GBJ2_9PEZI</name>
<reference evidence="3" key="3">
    <citation type="submission" date="2025-04" db="UniProtKB">
        <authorList>
            <consortium name="RefSeq"/>
        </authorList>
    </citation>
    <scope>IDENTIFICATION</scope>
    <source>
        <strain evidence="3">CBS 781.70</strain>
    </source>
</reference>
<keyword evidence="2" id="KW-1185">Reference proteome</keyword>
<sequence length="65" mass="6856">MTTSVFARQSRFGPVSYTCRLAVGFVVDCVVCTCGGGGGVWMSSRKREGVANAPRIVDSASVDPR</sequence>
<gene>
    <name evidence="1 3" type="ORF">P152DRAFT_456271</name>
</gene>
<dbReference type="GeneID" id="54419532"/>
<proteinExistence type="predicted"/>
<dbReference type="AlphaFoldDB" id="A0A6G1GBJ2"/>
<reference evidence="3" key="2">
    <citation type="submission" date="2020-04" db="EMBL/GenBank/DDBJ databases">
        <authorList>
            <consortium name="NCBI Genome Project"/>
        </authorList>
    </citation>
    <scope>NUCLEOTIDE SEQUENCE</scope>
    <source>
        <strain evidence="3">CBS 781.70</strain>
    </source>
</reference>
<dbReference type="EMBL" id="ML975152">
    <property type="protein sequence ID" value="KAF1815219.1"/>
    <property type="molecule type" value="Genomic_DNA"/>
</dbReference>
<evidence type="ECO:0000313" key="3">
    <source>
        <dbReference type="RefSeq" id="XP_033536850.1"/>
    </source>
</evidence>
<dbReference type="Proteomes" id="UP000504638">
    <property type="component" value="Unplaced"/>
</dbReference>
<reference evidence="1 3" key="1">
    <citation type="submission" date="2020-01" db="EMBL/GenBank/DDBJ databases">
        <authorList>
            <consortium name="DOE Joint Genome Institute"/>
            <person name="Haridas S."/>
            <person name="Albert R."/>
            <person name="Binder M."/>
            <person name="Bloem J."/>
            <person name="Labutti K."/>
            <person name="Salamov A."/>
            <person name="Andreopoulos B."/>
            <person name="Baker S.E."/>
            <person name="Barry K."/>
            <person name="Bills G."/>
            <person name="Bluhm B.H."/>
            <person name="Cannon C."/>
            <person name="Castanera R."/>
            <person name="Culley D.E."/>
            <person name="Daum C."/>
            <person name="Ezra D."/>
            <person name="Gonzalez J.B."/>
            <person name="Henrissat B."/>
            <person name="Kuo A."/>
            <person name="Liang C."/>
            <person name="Lipzen A."/>
            <person name="Lutzoni F."/>
            <person name="Magnuson J."/>
            <person name="Mondo S."/>
            <person name="Nolan M."/>
            <person name="Ohm R."/>
            <person name="Pangilinan J."/>
            <person name="Park H.-J."/>
            <person name="Ramirez L."/>
            <person name="Alfaro M."/>
            <person name="Sun H."/>
            <person name="Tritt A."/>
            <person name="Yoshinaga Y."/>
            <person name="Zwiers L.-H."/>
            <person name="Turgeon B.G."/>
            <person name="Goodwin S.B."/>
            <person name="Spatafora J.W."/>
            <person name="Crous P.W."/>
            <person name="Grigoriev I.V."/>
        </authorList>
    </citation>
    <scope>NUCLEOTIDE SEQUENCE</scope>
    <source>
        <strain evidence="1 3">CBS 781.70</strain>
    </source>
</reference>
<evidence type="ECO:0000313" key="1">
    <source>
        <dbReference type="EMBL" id="KAF1815219.1"/>
    </source>
</evidence>
<protein>
    <submittedName>
        <fullName evidence="1 3">Uncharacterized protein</fullName>
    </submittedName>
</protein>
<organism evidence="1">
    <name type="scientific">Eremomyces bilateralis CBS 781.70</name>
    <dbReference type="NCBI Taxonomy" id="1392243"/>
    <lineage>
        <taxon>Eukaryota</taxon>
        <taxon>Fungi</taxon>
        <taxon>Dikarya</taxon>
        <taxon>Ascomycota</taxon>
        <taxon>Pezizomycotina</taxon>
        <taxon>Dothideomycetes</taxon>
        <taxon>Dothideomycetes incertae sedis</taxon>
        <taxon>Eremomycetales</taxon>
        <taxon>Eremomycetaceae</taxon>
        <taxon>Eremomyces</taxon>
    </lineage>
</organism>
<accession>A0A6G1GBJ2</accession>
<dbReference type="RefSeq" id="XP_033536850.1">
    <property type="nucleotide sequence ID" value="XM_033678962.1"/>
</dbReference>
<evidence type="ECO:0000313" key="2">
    <source>
        <dbReference type="Proteomes" id="UP000504638"/>
    </source>
</evidence>